<name>A0A8S1WYZ8_PAROT</name>
<reference evidence="1" key="1">
    <citation type="submission" date="2021-01" db="EMBL/GenBank/DDBJ databases">
        <authorList>
            <consortium name="Genoscope - CEA"/>
            <person name="William W."/>
        </authorList>
    </citation>
    <scope>NUCLEOTIDE SEQUENCE</scope>
</reference>
<proteinExistence type="predicted"/>
<dbReference type="AlphaFoldDB" id="A0A8S1WYZ8"/>
<keyword evidence="2" id="KW-1185">Reference proteome</keyword>
<organism evidence="1 2">
    <name type="scientific">Paramecium octaurelia</name>
    <dbReference type="NCBI Taxonomy" id="43137"/>
    <lineage>
        <taxon>Eukaryota</taxon>
        <taxon>Sar</taxon>
        <taxon>Alveolata</taxon>
        <taxon>Ciliophora</taxon>
        <taxon>Intramacronucleata</taxon>
        <taxon>Oligohymenophorea</taxon>
        <taxon>Peniculida</taxon>
        <taxon>Parameciidae</taxon>
        <taxon>Paramecium</taxon>
    </lineage>
</organism>
<dbReference type="EMBL" id="CAJJDP010000105">
    <property type="protein sequence ID" value="CAD8193831.1"/>
    <property type="molecule type" value="Genomic_DNA"/>
</dbReference>
<dbReference type="Proteomes" id="UP000683925">
    <property type="component" value="Unassembled WGS sequence"/>
</dbReference>
<sequence length="125" mass="15078">MNLLQNNYYLGLSRNSNCFQNNQLSTCNLSKVTFKRKLMNKERNSIKFICKSQENYDDYSNCIQLLQTKRKLVDRTYESMVKYWLFWTYNCFEKADSNDQFLNCQQHTTESLTNFLYNSINQLQI</sequence>
<protein>
    <submittedName>
        <fullName evidence="1">Uncharacterized protein</fullName>
    </submittedName>
</protein>
<gene>
    <name evidence="1" type="ORF">POCTA_138.1.T1050136</name>
</gene>
<comment type="caution">
    <text evidence="1">The sequence shown here is derived from an EMBL/GenBank/DDBJ whole genome shotgun (WGS) entry which is preliminary data.</text>
</comment>
<accession>A0A8S1WYZ8</accession>
<evidence type="ECO:0000313" key="1">
    <source>
        <dbReference type="EMBL" id="CAD8193831.1"/>
    </source>
</evidence>
<evidence type="ECO:0000313" key="2">
    <source>
        <dbReference type="Proteomes" id="UP000683925"/>
    </source>
</evidence>